<accession>A0A0T5PB14</accession>
<evidence type="ECO:0000313" key="3">
    <source>
        <dbReference type="Proteomes" id="UP000051401"/>
    </source>
</evidence>
<evidence type="ECO:0000313" key="4">
    <source>
        <dbReference type="Proteomes" id="UP000325785"/>
    </source>
</evidence>
<evidence type="ECO:0000313" key="1">
    <source>
        <dbReference type="EMBL" id="KRS18200.1"/>
    </source>
</evidence>
<dbReference type="PATRIC" id="fig|540747.5.peg.4510"/>
<organism evidence="1 3">
    <name type="scientific">Roseovarius indicus</name>
    <dbReference type="NCBI Taxonomy" id="540747"/>
    <lineage>
        <taxon>Bacteria</taxon>
        <taxon>Pseudomonadati</taxon>
        <taxon>Pseudomonadota</taxon>
        <taxon>Alphaproteobacteria</taxon>
        <taxon>Rhodobacterales</taxon>
        <taxon>Roseobacteraceae</taxon>
        <taxon>Roseovarius</taxon>
    </lineage>
</organism>
<name>A0A0T5PB14_9RHOB</name>
<dbReference type="RefSeq" id="WP_057815315.1">
    <property type="nucleotide sequence ID" value="NZ_CAXRJZ010000052.1"/>
</dbReference>
<keyword evidence="1" id="KW-0413">Isomerase</keyword>
<dbReference type="KEGG" id="rid:RIdsm_02778"/>
<dbReference type="Proteomes" id="UP000325785">
    <property type="component" value="Chromosome"/>
</dbReference>
<reference evidence="1 3" key="1">
    <citation type="submission" date="2015-04" db="EMBL/GenBank/DDBJ databases">
        <title>The draft genome sequence of Roseovarius indicus B108T.</title>
        <authorList>
            <person name="Li G."/>
            <person name="Lai Q."/>
            <person name="Shao Z."/>
            <person name="Yan P."/>
        </authorList>
    </citation>
    <scope>NUCLEOTIDE SEQUENCE [LARGE SCALE GENOMIC DNA]</scope>
    <source>
        <strain evidence="1 3">B108</strain>
    </source>
</reference>
<dbReference type="STRING" id="540747.SAMN04488031_101567"/>
<dbReference type="GO" id="GO:0016853">
    <property type="term" value="F:isomerase activity"/>
    <property type="evidence" value="ECO:0007669"/>
    <property type="project" value="UniProtKB-KW"/>
</dbReference>
<dbReference type="AlphaFoldDB" id="A0A0T5PB14"/>
<gene>
    <name evidence="2" type="ORF">RIdsm_02778</name>
    <name evidence="1" type="ORF">XM52_08600</name>
</gene>
<dbReference type="Proteomes" id="UP000051401">
    <property type="component" value="Unassembled WGS sequence"/>
</dbReference>
<proteinExistence type="predicted"/>
<evidence type="ECO:0000313" key="2">
    <source>
        <dbReference type="EMBL" id="QEW26970.1"/>
    </source>
</evidence>
<keyword evidence="3" id="KW-1185">Reference proteome</keyword>
<reference evidence="2 4" key="2">
    <citation type="submission" date="2018-08" db="EMBL/GenBank/DDBJ databases">
        <title>Genetic Globetrotter - A new plasmid hitch-hiking vast phylogenetic and geographic distances.</title>
        <authorList>
            <person name="Vollmers J."/>
            <person name="Petersen J."/>
        </authorList>
    </citation>
    <scope>NUCLEOTIDE SEQUENCE [LARGE SCALE GENOMIC DNA]</scope>
    <source>
        <strain evidence="2 4">DSM 26383</strain>
    </source>
</reference>
<protein>
    <submittedName>
        <fullName evidence="1">N-(5'-phosphoribosyl)anthranilate isomerase</fullName>
    </submittedName>
</protein>
<dbReference type="OrthoDB" id="7867818at2"/>
<dbReference type="EMBL" id="CP031598">
    <property type="protein sequence ID" value="QEW26970.1"/>
    <property type="molecule type" value="Genomic_DNA"/>
</dbReference>
<dbReference type="EMBL" id="LAXI01000004">
    <property type="protein sequence ID" value="KRS18200.1"/>
    <property type="molecule type" value="Genomic_DNA"/>
</dbReference>
<sequence>MSDHGPITPEQWLGKLFSSRAAREGRVIRRQLRDIDRYIGRDRFEAELARRGYHAVENAGQMVIFCNQEPVRVVL</sequence>